<organism evidence="1 2">
    <name type="scientific">Agrocybe pediades</name>
    <dbReference type="NCBI Taxonomy" id="84607"/>
    <lineage>
        <taxon>Eukaryota</taxon>
        <taxon>Fungi</taxon>
        <taxon>Dikarya</taxon>
        <taxon>Basidiomycota</taxon>
        <taxon>Agaricomycotina</taxon>
        <taxon>Agaricomycetes</taxon>
        <taxon>Agaricomycetidae</taxon>
        <taxon>Agaricales</taxon>
        <taxon>Agaricineae</taxon>
        <taxon>Strophariaceae</taxon>
        <taxon>Agrocybe</taxon>
    </lineage>
</organism>
<dbReference type="Proteomes" id="UP000521872">
    <property type="component" value="Unassembled WGS sequence"/>
</dbReference>
<protein>
    <submittedName>
        <fullName evidence="1">Uncharacterized protein</fullName>
    </submittedName>
</protein>
<evidence type="ECO:0000313" key="2">
    <source>
        <dbReference type="Proteomes" id="UP000521872"/>
    </source>
</evidence>
<evidence type="ECO:0000313" key="1">
    <source>
        <dbReference type="EMBL" id="KAF4609576.1"/>
    </source>
</evidence>
<sequence>MPYFRAFITRARIFGSGSGFASRRFSTSSQEPLLCREVVTLDPTRVVELGQRLINPCNLTKLTIRFPLLHANHQYQTSFGDPMPISHRRIESAIRYNKLPVTKEFPTNRYLKFPESAKGFLYFHRCDPILSSSIRFRICDDVTLSSFDSGYDLKVPPTDYGEEHTWEMPLFAVALTETYRPLLQTLLNDGLVHQSVIEPLRDIDLESPAHVQNLLFSIDQPFVMDLSQTAKLGFLTAKGYSGKIQFRFFACKRALIYPFSGKVRVRLVLSDRPEHRKNPSLLLQYLDILTPVTRVHETDIIKMPVAGEYLQRSGKLWSFWLKRSDVGRRIAQTFDIPL</sequence>
<comment type="caution">
    <text evidence="1">The sequence shown here is derived from an EMBL/GenBank/DDBJ whole genome shotgun (WGS) entry which is preliminary data.</text>
</comment>
<dbReference type="AlphaFoldDB" id="A0A8H4QF79"/>
<accession>A0A8H4QF79</accession>
<keyword evidence="2" id="KW-1185">Reference proteome</keyword>
<reference evidence="1 2" key="1">
    <citation type="submission" date="2019-12" db="EMBL/GenBank/DDBJ databases">
        <authorList>
            <person name="Floudas D."/>
            <person name="Bentzer J."/>
            <person name="Ahren D."/>
            <person name="Johansson T."/>
            <person name="Persson P."/>
            <person name="Tunlid A."/>
        </authorList>
    </citation>
    <scope>NUCLEOTIDE SEQUENCE [LARGE SCALE GENOMIC DNA]</scope>
    <source>
        <strain evidence="1 2">CBS 102.39</strain>
    </source>
</reference>
<dbReference type="EMBL" id="JAACJL010000061">
    <property type="protein sequence ID" value="KAF4609576.1"/>
    <property type="molecule type" value="Genomic_DNA"/>
</dbReference>
<name>A0A8H4QF79_9AGAR</name>
<proteinExistence type="predicted"/>
<gene>
    <name evidence="1" type="ORF">D9613_012232</name>
</gene>